<dbReference type="WBParaSite" id="ACRNAN_Path_364.g1371.t1">
    <property type="protein sequence ID" value="ACRNAN_Path_364.g1371.t1"/>
    <property type="gene ID" value="ACRNAN_Path_364.g1371"/>
</dbReference>
<evidence type="ECO:0000256" key="1">
    <source>
        <dbReference type="SAM" id="Phobius"/>
    </source>
</evidence>
<keyword evidence="2" id="KW-1185">Reference proteome</keyword>
<keyword evidence="1" id="KW-0812">Transmembrane</keyword>
<keyword evidence="1" id="KW-1133">Transmembrane helix</keyword>
<feature type="transmembrane region" description="Helical" evidence="1">
    <location>
        <begin position="6"/>
        <end position="25"/>
    </location>
</feature>
<dbReference type="AlphaFoldDB" id="A0A914C5Q8"/>
<evidence type="ECO:0000313" key="3">
    <source>
        <dbReference type="WBParaSite" id="ACRNAN_Path_364.g1371.t1"/>
    </source>
</evidence>
<proteinExistence type="predicted"/>
<keyword evidence="1" id="KW-0472">Membrane</keyword>
<evidence type="ECO:0000313" key="2">
    <source>
        <dbReference type="Proteomes" id="UP000887540"/>
    </source>
</evidence>
<name>A0A914C5Q8_9BILA</name>
<sequence>MGSTSFILTVSVVYFAFMFFVRAALIDESEPSAYLDKRGDLARALYELQADPRNNYQNYDRALRSNGKPTFIRFGKRSFLGEVPNATR</sequence>
<protein>
    <submittedName>
        <fullName evidence="3">Uncharacterized protein</fullName>
    </submittedName>
</protein>
<accession>A0A914C5Q8</accession>
<dbReference type="Proteomes" id="UP000887540">
    <property type="component" value="Unplaced"/>
</dbReference>
<reference evidence="3" key="1">
    <citation type="submission" date="2022-11" db="UniProtKB">
        <authorList>
            <consortium name="WormBaseParasite"/>
        </authorList>
    </citation>
    <scope>IDENTIFICATION</scope>
</reference>
<organism evidence="2 3">
    <name type="scientific">Acrobeloides nanus</name>
    <dbReference type="NCBI Taxonomy" id="290746"/>
    <lineage>
        <taxon>Eukaryota</taxon>
        <taxon>Metazoa</taxon>
        <taxon>Ecdysozoa</taxon>
        <taxon>Nematoda</taxon>
        <taxon>Chromadorea</taxon>
        <taxon>Rhabditida</taxon>
        <taxon>Tylenchina</taxon>
        <taxon>Cephalobomorpha</taxon>
        <taxon>Cephaloboidea</taxon>
        <taxon>Cephalobidae</taxon>
        <taxon>Acrobeloides</taxon>
    </lineage>
</organism>